<gene>
    <name evidence="1" type="ORF">BDN71DRAFT_1436572</name>
</gene>
<dbReference type="AlphaFoldDB" id="A0A9P6D8N5"/>
<name>A0A9P6D8N5_PLEER</name>
<keyword evidence="2" id="KW-1185">Reference proteome</keyword>
<comment type="caution">
    <text evidence="1">The sequence shown here is derived from an EMBL/GenBank/DDBJ whole genome shotgun (WGS) entry which is preliminary data.</text>
</comment>
<evidence type="ECO:0000313" key="2">
    <source>
        <dbReference type="Proteomes" id="UP000807025"/>
    </source>
</evidence>
<dbReference type="EMBL" id="MU154748">
    <property type="protein sequence ID" value="KAF9487809.1"/>
    <property type="molecule type" value="Genomic_DNA"/>
</dbReference>
<proteinExistence type="predicted"/>
<reference evidence="1" key="1">
    <citation type="submission" date="2020-11" db="EMBL/GenBank/DDBJ databases">
        <authorList>
            <consortium name="DOE Joint Genome Institute"/>
            <person name="Ahrendt S."/>
            <person name="Riley R."/>
            <person name="Andreopoulos W."/>
            <person name="Labutti K."/>
            <person name="Pangilinan J."/>
            <person name="Ruiz-Duenas F.J."/>
            <person name="Barrasa J.M."/>
            <person name="Sanchez-Garcia M."/>
            <person name="Camarero S."/>
            <person name="Miyauchi S."/>
            <person name="Serrano A."/>
            <person name="Linde D."/>
            <person name="Babiker R."/>
            <person name="Drula E."/>
            <person name="Ayuso-Fernandez I."/>
            <person name="Pacheco R."/>
            <person name="Padilla G."/>
            <person name="Ferreira P."/>
            <person name="Barriuso J."/>
            <person name="Kellner H."/>
            <person name="Castanera R."/>
            <person name="Alfaro M."/>
            <person name="Ramirez L."/>
            <person name="Pisabarro A.G."/>
            <person name="Kuo A."/>
            <person name="Tritt A."/>
            <person name="Lipzen A."/>
            <person name="He G."/>
            <person name="Yan M."/>
            <person name="Ng V."/>
            <person name="Cullen D."/>
            <person name="Martin F."/>
            <person name="Rosso M.-N."/>
            <person name="Henrissat B."/>
            <person name="Hibbett D."/>
            <person name="Martinez A.T."/>
            <person name="Grigoriev I.V."/>
        </authorList>
    </citation>
    <scope>NUCLEOTIDE SEQUENCE</scope>
    <source>
        <strain evidence="1">ATCC 90797</strain>
    </source>
</reference>
<sequence>MCPGHISVLVGFPLHLPESFLPLSENGTLSQQQPQQWQCQKQTRVSKAAPGGVIPTVPALTASSTRSGLTLVASVRGGASPASRTFEGPSPASTSPAPVSTMAASTVYPYHMPNGSEGGGTVWKNMAPLVSGVFHATYFAVDDIDTGHHHMANALAARTAIIIPCNTSG</sequence>
<dbReference type="Proteomes" id="UP000807025">
    <property type="component" value="Unassembled WGS sequence"/>
</dbReference>
<organism evidence="1 2">
    <name type="scientific">Pleurotus eryngii</name>
    <name type="common">Boletus of the steppes</name>
    <dbReference type="NCBI Taxonomy" id="5323"/>
    <lineage>
        <taxon>Eukaryota</taxon>
        <taxon>Fungi</taxon>
        <taxon>Dikarya</taxon>
        <taxon>Basidiomycota</taxon>
        <taxon>Agaricomycotina</taxon>
        <taxon>Agaricomycetes</taxon>
        <taxon>Agaricomycetidae</taxon>
        <taxon>Agaricales</taxon>
        <taxon>Pleurotineae</taxon>
        <taxon>Pleurotaceae</taxon>
        <taxon>Pleurotus</taxon>
    </lineage>
</organism>
<evidence type="ECO:0000313" key="1">
    <source>
        <dbReference type="EMBL" id="KAF9487809.1"/>
    </source>
</evidence>
<accession>A0A9P6D8N5</accession>
<protein>
    <submittedName>
        <fullName evidence="1">Uncharacterized protein</fullName>
    </submittedName>
</protein>